<dbReference type="AlphaFoldDB" id="A0A9P8T194"/>
<organism evidence="4 5">
    <name type="scientific">Ogataea philodendri</name>
    <dbReference type="NCBI Taxonomy" id="1378263"/>
    <lineage>
        <taxon>Eukaryota</taxon>
        <taxon>Fungi</taxon>
        <taxon>Dikarya</taxon>
        <taxon>Ascomycota</taxon>
        <taxon>Saccharomycotina</taxon>
        <taxon>Pichiomycetes</taxon>
        <taxon>Pichiales</taxon>
        <taxon>Pichiaceae</taxon>
        <taxon>Ogataea</taxon>
    </lineage>
</organism>
<dbReference type="RefSeq" id="XP_046059642.1">
    <property type="nucleotide sequence ID" value="XM_046207026.1"/>
</dbReference>
<dbReference type="GO" id="GO:0005829">
    <property type="term" value="C:cytosol"/>
    <property type="evidence" value="ECO:0007669"/>
    <property type="project" value="TreeGrafter"/>
</dbReference>
<accession>A0A9P8T194</accession>
<dbReference type="EMBL" id="JAEUBE010000378">
    <property type="protein sequence ID" value="KAH3662553.1"/>
    <property type="molecule type" value="Genomic_DNA"/>
</dbReference>
<dbReference type="SUPFAM" id="SSF53383">
    <property type="entry name" value="PLP-dependent transferases"/>
    <property type="match status" value="1"/>
</dbReference>
<dbReference type="GO" id="GO:0008483">
    <property type="term" value="F:transaminase activity"/>
    <property type="evidence" value="ECO:0007669"/>
    <property type="project" value="InterPro"/>
</dbReference>
<dbReference type="InterPro" id="IPR015424">
    <property type="entry name" value="PyrdxlP-dep_Trfase"/>
</dbReference>
<comment type="caution">
    <text evidence="4">The sequence shown here is derived from an EMBL/GenBank/DDBJ whole genome shotgun (WGS) entry which is preliminary data.</text>
</comment>
<dbReference type="CDD" id="cd00610">
    <property type="entry name" value="OAT_like"/>
    <property type="match status" value="1"/>
</dbReference>
<evidence type="ECO:0000256" key="2">
    <source>
        <dbReference type="ARBA" id="ARBA00022898"/>
    </source>
</evidence>
<evidence type="ECO:0000313" key="5">
    <source>
        <dbReference type="Proteomes" id="UP000769157"/>
    </source>
</evidence>
<dbReference type="Gene3D" id="3.90.1150.10">
    <property type="entry name" value="Aspartate Aminotransferase, domain 1"/>
    <property type="match status" value="1"/>
</dbReference>
<dbReference type="PANTHER" id="PTHR43094">
    <property type="entry name" value="AMINOTRANSFERASE"/>
    <property type="match status" value="1"/>
</dbReference>
<dbReference type="PANTHER" id="PTHR43094:SF1">
    <property type="entry name" value="AMINOTRANSFERASE CLASS-III"/>
    <property type="match status" value="1"/>
</dbReference>
<dbReference type="InterPro" id="IPR015421">
    <property type="entry name" value="PyrdxlP-dep_Trfase_major"/>
</dbReference>
<keyword evidence="5" id="KW-1185">Reference proteome</keyword>
<reference evidence="4" key="1">
    <citation type="journal article" date="2021" name="Open Biol.">
        <title>Shared evolutionary footprints suggest mitochondrial oxidative damage underlies multiple complex I losses in fungi.</title>
        <authorList>
            <person name="Schikora-Tamarit M.A."/>
            <person name="Marcet-Houben M."/>
            <person name="Nosek J."/>
            <person name="Gabaldon T."/>
        </authorList>
    </citation>
    <scope>NUCLEOTIDE SEQUENCE</scope>
    <source>
        <strain evidence="4">CBS6075</strain>
    </source>
</reference>
<name>A0A9P8T194_9ASCO</name>
<gene>
    <name evidence="4" type="ORF">OGAPHI_005805</name>
</gene>
<comment type="similarity">
    <text evidence="1 3">Belongs to the class-III pyridoxal-phosphate-dependent aminotransferase family.</text>
</comment>
<evidence type="ECO:0000256" key="3">
    <source>
        <dbReference type="RuleBase" id="RU003560"/>
    </source>
</evidence>
<dbReference type="Gene3D" id="3.40.640.10">
    <property type="entry name" value="Type I PLP-dependent aspartate aminotransferase-like (Major domain)"/>
    <property type="match status" value="1"/>
</dbReference>
<evidence type="ECO:0008006" key="6">
    <source>
        <dbReference type="Google" id="ProtNLM"/>
    </source>
</evidence>
<sequence>MTVPENNDSYLLQSNVTQRSLMAVGGKGTNIFIEEPGSGDRKTLIDGCTGAAVGALGHGDADIVKEIVDASTECVYTFPSTVCNYYAEDLAKFIIDNSPKNAYSAAVFVGSGSEANENAMRIARQYFLEKGDTDRVKFISRDQSYHGFTTGCLGIGGGRRFDPYRPICQPLDHVPKATPCNPYHNKKNGETLEQYKDRLLEELDETFQKAGPSTVAGAFLETVSGSSLACQTPVPGYLEGARAICHKYGALYISDEVMCGMGRCGTYHAWQQFLPEGQYPDIQTIGKTLGSGFVTIAGVLVSPKVKNAIASGSKTIPGAQTYHCHSFNCRIALAVQKKVKEQSLVENSFKMGEYLAEKLESAIGSHKYVGDLRGAGLFRGIEFVKDKTTKTPFDPSVTFAKRFMNTCYKNGLTVMGNQGSVDGIKGDISLICPAYILDKAVVDGIVEIVSKSLDELTLEVDAE</sequence>
<protein>
    <recommendedName>
        <fullName evidence="6">Aminotransferase</fullName>
    </recommendedName>
</protein>
<dbReference type="Pfam" id="PF00202">
    <property type="entry name" value="Aminotran_3"/>
    <property type="match status" value="1"/>
</dbReference>
<dbReference type="GO" id="GO:0030170">
    <property type="term" value="F:pyridoxal phosphate binding"/>
    <property type="evidence" value="ECO:0007669"/>
    <property type="project" value="InterPro"/>
</dbReference>
<reference evidence="4" key="2">
    <citation type="submission" date="2021-01" db="EMBL/GenBank/DDBJ databases">
        <authorList>
            <person name="Schikora-Tamarit M.A."/>
        </authorList>
    </citation>
    <scope>NUCLEOTIDE SEQUENCE</scope>
    <source>
        <strain evidence="4">CBS6075</strain>
    </source>
</reference>
<evidence type="ECO:0000256" key="1">
    <source>
        <dbReference type="ARBA" id="ARBA00008954"/>
    </source>
</evidence>
<evidence type="ECO:0000313" key="4">
    <source>
        <dbReference type="EMBL" id="KAH3662553.1"/>
    </source>
</evidence>
<dbReference type="GeneID" id="70237769"/>
<dbReference type="InterPro" id="IPR005814">
    <property type="entry name" value="Aminotrans_3"/>
</dbReference>
<dbReference type="InterPro" id="IPR015422">
    <property type="entry name" value="PyrdxlP-dep_Trfase_small"/>
</dbReference>
<keyword evidence="2 3" id="KW-0663">Pyridoxal phosphate</keyword>
<dbReference type="OrthoDB" id="10261433at2759"/>
<dbReference type="Proteomes" id="UP000769157">
    <property type="component" value="Unassembled WGS sequence"/>
</dbReference>
<proteinExistence type="inferred from homology"/>